<sequence>MINDNDNSPITQLPNALTLCNITMGLSSIITASFGNFTLAGLLIIIGAIFDRLDGHVARKYRVTSEMGKQLDSLADVITFGLAPAISIFLLSFTDTIVLGFFMTVIFVTCGAYRLARFNILNYQDVFVGMPITAAGFLLALLTLFQTQMVIIHPYLTAVGMLLLSYLMVCKREIKKV</sequence>
<evidence type="ECO:0000256" key="6">
    <source>
        <dbReference type="ARBA" id="ARBA00022516"/>
    </source>
</evidence>
<dbReference type="RefSeq" id="WP_166512087.1">
    <property type="nucleotide sequence ID" value="NZ_VNHM01000011.1"/>
</dbReference>
<feature type="transmembrane region" description="Helical" evidence="16">
    <location>
        <begin position="71"/>
        <end position="91"/>
    </location>
</feature>
<evidence type="ECO:0000256" key="11">
    <source>
        <dbReference type="ARBA" id="ARBA00023136"/>
    </source>
</evidence>
<evidence type="ECO:0000256" key="8">
    <source>
        <dbReference type="ARBA" id="ARBA00022692"/>
    </source>
</evidence>
<comment type="catalytic activity">
    <reaction evidence="1">
        <text>a CDP-1,2-diacyl-sn-glycerol + L-serine = a 1,2-diacyl-sn-glycero-3-phospho-L-serine + CMP + H(+)</text>
        <dbReference type="Rhea" id="RHEA:16913"/>
        <dbReference type="ChEBI" id="CHEBI:15378"/>
        <dbReference type="ChEBI" id="CHEBI:33384"/>
        <dbReference type="ChEBI" id="CHEBI:57262"/>
        <dbReference type="ChEBI" id="CHEBI:58332"/>
        <dbReference type="ChEBI" id="CHEBI:60377"/>
        <dbReference type="EC" id="2.7.8.8"/>
    </reaction>
</comment>
<dbReference type="NCBIfam" id="TIGR00473">
    <property type="entry name" value="pssA"/>
    <property type="match status" value="1"/>
</dbReference>
<evidence type="ECO:0000256" key="10">
    <source>
        <dbReference type="ARBA" id="ARBA00023098"/>
    </source>
</evidence>
<proteinExistence type="inferred from homology"/>
<dbReference type="InterPro" id="IPR043130">
    <property type="entry name" value="CDP-OH_PTrfase_TM_dom"/>
</dbReference>
<keyword evidence="6" id="KW-0444">Lipid biosynthesis</keyword>
<dbReference type="GO" id="GO:0016020">
    <property type="term" value="C:membrane"/>
    <property type="evidence" value="ECO:0007669"/>
    <property type="project" value="InterPro"/>
</dbReference>
<evidence type="ECO:0000256" key="15">
    <source>
        <dbReference type="RuleBase" id="RU003750"/>
    </source>
</evidence>
<keyword evidence="18" id="KW-1185">Reference proteome</keyword>
<dbReference type="AlphaFoldDB" id="A0A5S4ZPY2"/>
<evidence type="ECO:0000313" key="17">
    <source>
        <dbReference type="EMBL" id="TYO94839.1"/>
    </source>
</evidence>
<accession>A0A5S4ZPY2</accession>
<keyword evidence="12" id="KW-0594">Phospholipid biosynthesis</keyword>
<evidence type="ECO:0000256" key="9">
    <source>
        <dbReference type="ARBA" id="ARBA00022989"/>
    </source>
</evidence>
<dbReference type="Proteomes" id="UP000323166">
    <property type="component" value="Unassembled WGS sequence"/>
</dbReference>
<evidence type="ECO:0000256" key="1">
    <source>
        <dbReference type="ARBA" id="ARBA00000287"/>
    </source>
</evidence>
<evidence type="ECO:0000256" key="16">
    <source>
        <dbReference type="SAM" id="Phobius"/>
    </source>
</evidence>
<dbReference type="GO" id="GO:0008654">
    <property type="term" value="P:phospholipid biosynthetic process"/>
    <property type="evidence" value="ECO:0007669"/>
    <property type="project" value="UniProtKB-KW"/>
</dbReference>
<evidence type="ECO:0000256" key="3">
    <source>
        <dbReference type="ARBA" id="ARBA00010441"/>
    </source>
</evidence>
<dbReference type="Pfam" id="PF01066">
    <property type="entry name" value="CDP-OH_P_transf"/>
    <property type="match status" value="1"/>
</dbReference>
<gene>
    <name evidence="17" type="ORF">LX24_02092</name>
</gene>
<evidence type="ECO:0000256" key="2">
    <source>
        <dbReference type="ARBA" id="ARBA00004127"/>
    </source>
</evidence>
<evidence type="ECO:0000256" key="12">
    <source>
        <dbReference type="ARBA" id="ARBA00023209"/>
    </source>
</evidence>
<dbReference type="InterPro" id="IPR000462">
    <property type="entry name" value="CDP-OH_P_trans"/>
</dbReference>
<dbReference type="GO" id="GO:0012505">
    <property type="term" value="C:endomembrane system"/>
    <property type="evidence" value="ECO:0007669"/>
    <property type="project" value="UniProtKB-SubCell"/>
</dbReference>
<keyword evidence="9 16" id="KW-1133">Transmembrane helix</keyword>
<evidence type="ECO:0000256" key="4">
    <source>
        <dbReference type="ARBA" id="ARBA00013174"/>
    </source>
</evidence>
<keyword evidence="8 16" id="KW-0812">Transmembrane</keyword>
<evidence type="ECO:0000256" key="14">
    <source>
        <dbReference type="ARBA" id="ARBA00032361"/>
    </source>
</evidence>
<keyword evidence="7 15" id="KW-0808">Transferase</keyword>
<dbReference type="Gene3D" id="1.20.120.1760">
    <property type="match status" value="1"/>
</dbReference>
<keyword evidence="10" id="KW-0443">Lipid metabolism</keyword>
<dbReference type="EC" id="2.7.8.8" evidence="4"/>
<feature type="transmembrane region" description="Helical" evidence="16">
    <location>
        <begin position="151"/>
        <end position="169"/>
    </location>
</feature>
<reference evidence="17 18" key="1">
    <citation type="submission" date="2019-07" db="EMBL/GenBank/DDBJ databases">
        <title>Genomic Encyclopedia of Type Strains, Phase I: the one thousand microbial genomes (KMG-I) project.</title>
        <authorList>
            <person name="Kyrpides N."/>
        </authorList>
    </citation>
    <scope>NUCLEOTIDE SEQUENCE [LARGE SCALE GENOMIC DNA]</scope>
    <source>
        <strain evidence="17 18">DSM 6562</strain>
    </source>
</reference>
<organism evidence="17 18">
    <name type="scientific">Desulfallas thermosapovorans DSM 6562</name>
    <dbReference type="NCBI Taxonomy" id="1121431"/>
    <lineage>
        <taxon>Bacteria</taxon>
        <taxon>Bacillati</taxon>
        <taxon>Bacillota</taxon>
        <taxon>Clostridia</taxon>
        <taxon>Eubacteriales</taxon>
        <taxon>Desulfallaceae</taxon>
        <taxon>Desulfallas</taxon>
    </lineage>
</organism>
<dbReference type="PANTHER" id="PTHR14269:SF61">
    <property type="entry name" value="CDP-DIACYLGLYCEROL--SERINE O-PHOSPHATIDYLTRANSFERASE"/>
    <property type="match status" value="1"/>
</dbReference>
<evidence type="ECO:0000256" key="5">
    <source>
        <dbReference type="ARBA" id="ARBA00017171"/>
    </source>
</evidence>
<comment type="caution">
    <text evidence="17">The sequence shown here is derived from an EMBL/GenBank/DDBJ whole genome shotgun (WGS) entry which is preliminary data.</text>
</comment>
<protein>
    <recommendedName>
        <fullName evidence="5">CDP-diacylglycerol--serine O-phosphatidyltransferase</fullName>
        <ecNumber evidence="4">2.7.8.8</ecNumber>
    </recommendedName>
    <alternativeName>
        <fullName evidence="14">Phosphatidylserine synthase</fullName>
    </alternativeName>
</protein>
<comment type="subcellular location">
    <subcellularLocation>
        <location evidence="2">Endomembrane system</location>
        <topology evidence="2">Multi-pass membrane protein</topology>
    </subcellularLocation>
</comment>
<feature type="transmembrane region" description="Helical" evidence="16">
    <location>
        <begin position="97"/>
        <end position="115"/>
    </location>
</feature>
<dbReference type="InterPro" id="IPR050324">
    <property type="entry name" value="CDP-alcohol_PTase-I"/>
</dbReference>
<evidence type="ECO:0000256" key="7">
    <source>
        <dbReference type="ARBA" id="ARBA00022679"/>
    </source>
</evidence>
<evidence type="ECO:0000313" key="18">
    <source>
        <dbReference type="Proteomes" id="UP000323166"/>
    </source>
</evidence>
<dbReference type="InterPro" id="IPR048254">
    <property type="entry name" value="CDP_ALCOHOL_P_TRANSF_CS"/>
</dbReference>
<comment type="similarity">
    <text evidence="3 15">Belongs to the CDP-alcohol phosphatidyltransferase class-I family.</text>
</comment>
<keyword evidence="11 16" id="KW-0472">Membrane</keyword>
<dbReference type="PANTHER" id="PTHR14269">
    <property type="entry name" value="CDP-DIACYLGLYCEROL--GLYCEROL-3-PHOSPHATE 3-PHOSPHATIDYLTRANSFERASE-RELATED"/>
    <property type="match status" value="1"/>
</dbReference>
<dbReference type="GO" id="GO:0003882">
    <property type="term" value="F:CDP-diacylglycerol-serine O-phosphatidyltransferase activity"/>
    <property type="evidence" value="ECO:0007669"/>
    <property type="project" value="UniProtKB-EC"/>
</dbReference>
<dbReference type="EMBL" id="VNHM01000011">
    <property type="protein sequence ID" value="TYO94839.1"/>
    <property type="molecule type" value="Genomic_DNA"/>
</dbReference>
<dbReference type="PROSITE" id="PS00379">
    <property type="entry name" value="CDP_ALCOHOL_P_TRANSF"/>
    <property type="match status" value="1"/>
</dbReference>
<feature type="transmembrane region" description="Helical" evidence="16">
    <location>
        <begin position="127"/>
        <end position="145"/>
    </location>
</feature>
<dbReference type="InterPro" id="IPR004533">
    <property type="entry name" value="CDP-diaglyc--ser_O-PTrfase"/>
</dbReference>
<keyword evidence="13" id="KW-1208">Phospholipid metabolism</keyword>
<evidence type="ECO:0000256" key="13">
    <source>
        <dbReference type="ARBA" id="ARBA00023264"/>
    </source>
</evidence>
<name>A0A5S4ZPY2_9FIRM</name>
<feature type="transmembrane region" description="Helical" evidence="16">
    <location>
        <begin position="29"/>
        <end position="50"/>
    </location>
</feature>